<dbReference type="AlphaFoldDB" id="C5T1V3"/>
<dbReference type="EMBL" id="ACQT01000014">
    <property type="protein sequence ID" value="EER61548.1"/>
    <property type="molecule type" value="Genomic_DNA"/>
</dbReference>
<protein>
    <submittedName>
        <fullName evidence="1">Uncharacterized protein</fullName>
    </submittedName>
</protein>
<evidence type="ECO:0000313" key="2">
    <source>
        <dbReference type="Proteomes" id="UP000003856"/>
    </source>
</evidence>
<proteinExistence type="predicted"/>
<dbReference type="RefSeq" id="WP_005793788.1">
    <property type="nucleotide sequence ID" value="NZ_ACQT01000014.1"/>
</dbReference>
<sequence length="168" mass="17683">MSSTIRPGFIYDLAIRSKADGRILHIERGTPNRVPVEGLNDMANCYLKGSAAPAAFYIGLWTGSHIPNGDETAANLASMVSEATAYLQTGRLPLVLGTVANGAVSNAASLARFDMQGTATINGAFLSTVQAKGADTGKLASVVRFANPRTVDDTVYLEILTGFQFVSL</sequence>
<gene>
    <name evidence="1" type="ORF">AcdelDRAFT_0883</name>
</gene>
<comment type="caution">
    <text evidence="1">The sequence shown here is derived from an EMBL/GenBank/DDBJ whole genome shotgun (WGS) entry which is preliminary data.</text>
</comment>
<name>C5T1V3_ACIDE</name>
<dbReference type="OrthoDB" id="8811205at2"/>
<dbReference type="Proteomes" id="UP000003856">
    <property type="component" value="Unassembled WGS sequence"/>
</dbReference>
<keyword evidence="2" id="KW-1185">Reference proteome</keyword>
<accession>C5T1V3</accession>
<dbReference type="PATRIC" id="fig|573060.9.peg.4310"/>
<reference evidence="1 2" key="1">
    <citation type="submission" date="2009-05" db="EMBL/GenBank/DDBJ databases">
        <title>The draft genome of Acidovorax delafieldii 2AN.</title>
        <authorList>
            <consortium name="US DOE Joint Genome Institute (JGI-PGF)"/>
            <person name="Lucas S."/>
            <person name="Copeland A."/>
            <person name="Lapidus A."/>
            <person name="Glavina del Rio T."/>
            <person name="Tice H."/>
            <person name="Bruce D."/>
            <person name="Goodwin L."/>
            <person name="Pitluck S."/>
            <person name="Larimer F."/>
            <person name="Land M.L."/>
            <person name="Hauser L."/>
            <person name="Shelobolina E.S."/>
            <person name="Picardal F."/>
            <person name="Roden E."/>
            <person name="Emerson D."/>
        </authorList>
    </citation>
    <scope>NUCLEOTIDE SEQUENCE [LARGE SCALE GENOMIC DNA]</scope>
    <source>
        <strain evidence="1 2">2AN</strain>
    </source>
</reference>
<organism evidence="1 2">
    <name type="scientific">Acidovorax delafieldii 2AN</name>
    <dbReference type="NCBI Taxonomy" id="573060"/>
    <lineage>
        <taxon>Bacteria</taxon>
        <taxon>Pseudomonadati</taxon>
        <taxon>Pseudomonadota</taxon>
        <taxon>Betaproteobacteria</taxon>
        <taxon>Burkholderiales</taxon>
        <taxon>Comamonadaceae</taxon>
        <taxon>Acidovorax</taxon>
    </lineage>
</organism>
<evidence type="ECO:0000313" key="1">
    <source>
        <dbReference type="EMBL" id="EER61548.1"/>
    </source>
</evidence>